<evidence type="ECO:0000313" key="1">
    <source>
        <dbReference type="EMBL" id="CAB3780317.1"/>
    </source>
</evidence>
<dbReference type="Proteomes" id="UP000494365">
    <property type="component" value="Unassembled WGS sequence"/>
</dbReference>
<dbReference type="AlphaFoldDB" id="A0A6S7AWV4"/>
<protein>
    <submittedName>
        <fullName evidence="1">Uncharacterized protein</fullName>
    </submittedName>
</protein>
<proteinExistence type="predicted"/>
<gene>
    <name evidence="1" type="ORF">LMG28614_01037</name>
</gene>
<accession>A0A6S7AWV4</accession>
<dbReference type="EMBL" id="CADIKK010000003">
    <property type="protein sequence ID" value="CAB3780317.1"/>
    <property type="molecule type" value="Genomic_DNA"/>
</dbReference>
<sequence length="50" mass="5429">MVATACLVTAILVPILTALWVRRHQASDALREEFVAAAQAAPLNERDARV</sequence>
<reference evidence="1 2" key="1">
    <citation type="submission" date="2020-04" db="EMBL/GenBank/DDBJ databases">
        <authorList>
            <person name="De Canck E."/>
        </authorList>
    </citation>
    <scope>NUCLEOTIDE SEQUENCE [LARGE SCALE GENOMIC DNA]</scope>
    <source>
        <strain evidence="1 2">LMG 28614</strain>
    </source>
</reference>
<organism evidence="1 2">
    <name type="scientific">Paraburkholderia ultramafica</name>
    <dbReference type="NCBI Taxonomy" id="1544867"/>
    <lineage>
        <taxon>Bacteria</taxon>
        <taxon>Pseudomonadati</taxon>
        <taxon>Pseudomonadota</taxon>
        <taxon>Betaproteobacteria</taxon>
        <taxon>Burkholderiales</taxon>
        <taxon>Burkholderiaceae</taxon>
        <taxon>Paraburkholderia</taxon>
    </lineage>
</organism>
<evidence type="ECO:0000313" key="2">
    <source>
        <dbReference type="Proteomes" id="UP000494365"/>
    </source>
</evidence>
<keyword evidence="2" id="KW-1185">Reference proteome</keyword>
<name>A0A6S7AWV4_9BURK</name>